<dbReference type="Pfam" id="PF00107">
    <property type="entry name" value="ADH_zinc_N"/>
    <property type="match status" value="1"/>
</dbReference>
<keyword evidence="1 4" id="KW-0479">Metal-binding</keyword>
<protein>
    <submittedName>
        <fullName evidence="5">Arabitol-phosphate dehydrogenase</fullName>
    </submittedName>
</protein>
<proteinExistence type="inferred from homology"/>
<sequence>MQAAENTQQNKKTMKAVTKKEAGYDKMSLEALEIPVPKEDEILIEVAYTGICGSDIHTFKGEYKNPVTPVALGHEFSGRVAQVGENVMKFKPMDRVTSQTTFYVCGQCTYCKKEQYNLCPYRKGIGTQQNGSLAKYVIAKEKYAHKLPENLSYEGAAMSEPLSCCVHAMYQRSPLDLHDTILVMGPGPIGLFLVQIAKEIGATVIVTGISKDSERLELAQKFGADAIVDTQTQDLTKVVNQLTDNVGVTKVYDASGSAVAVNQALPLMKKGGDFVQVGLFKDKFEKLDVETIIQREIHYIGSRSQNPYDWPIALHLLAKGAIDVSTMVTKKFPLEEWRTAFESVMSGDEVKVMIQSGTSFS</sequence>
<keyword evidence="6" id="KW-1185">Reference proteome</keyword>
<dbReference type="GO" id="GO:0008270">
    <property type="term" value="F:zinc ion binding"/>
    <property type="evidence" value="ECO:0007669"/>
    <property type="project" value="InterPro"/>
</dbReference>
<dbReference type="InterPro" id="IPR020843">
    <property type="entry name" value="ER"/>
</dbReference>
<dbReference type="InterPro" id="IPR002328">
    <property type="entry name" value="ADH_Zn_CS"/>
</dbReference>
<evidence type="ECO:0000256" key="2">
    <source>
        <dbReference type="ARBA" id="ARBA00022833"/>
    </source>
</evidence>
<name>A0A2H6CTW3_TETHA</name>
<evidence type="ECO:0000313" key="5">
    <source>
        <dbReference type="EMBL" id="GBD68419.1"/>
    </source>
</evidence>
<dbReference type="InterPro" id="IPR036291">
    <property type="entry name" value="NAD(P)-bd_dom_sf"/>
</dbReference>
<dbReference type="Pfam" id="PF08240">
    <property type="entry name" value="ADH_N"/>
    <property type="match status" value="1"/>
</dbReference>
<dbReference type="AlphaFoldDB" id="A0A2H6CTW3"/>
<accession>A0A2H6CTW3</accession>
<dbReference type="Gene3D" id="3.40.50.720">
    <property type="entry name" value="NAD(P)-binding Rossmann-like Domain"/>
    <property type="match status" value="1"/>
</dbReference>
<evidence type="ECO:0000256" key="1">
    <source>
        <dbReference type="ARBA" id="ARBA00022723"/>
    </source>
</evidence>
<dbReference type="PANTHER" id="PTHR43401:SF2">
    <property type="entry name" value="L-THREONINE 3-DEHYDROGENASE"/>
    <property type="match status" value="1"/>
</dbReference>
<keyword evidence="2 4" id="KW-0862">Zinc</keyword>
<dbReference type="SUPFAM" id="SSF50129">
    <property type="entry name" value="GroES-like"/>
    <property type="match status" value="1"/>
</dbReference>
<dbReference type="InterPro" id="IPR050129">
    <property type="entry name" value="Zn_alcohol_dh"/>
</dbReference>
<dbReference type="GO" id="GO:0016491">
    <property type="term" value="F:oxidoreductase activity"/>
    <property type="evidence" value="ECO:0007669"/>
    <property type="project" value="UniProtKB-KW"/>
</dbReference>
<dbReference type="InterPro" id="IPR013149">
    <property type="entry name" value="ADH-like_C"/>
</dbReference>
<dbReference type="SMART" id="SM00829">
    <property type="entry name" value="PKS_ER"/>
    <property type="match status" value="1"/>
</dbReference>
<dbReference type="SMR" id="A0A2H6CTW3"/>
<dbReference type="CDD" id="cd08258">
    <property type="entry name" value="Zn_ADH4"/>
    <property type="match status" value="1"/>
</dbReference>
<reference evidence="5 6" key="1">
    <citation type="submission" date="2016-05" db="EMBL/GenBank/DDBJ databases">
        <title>Whole genome sequencing of Tetragenococcus halophilus subsp. halophilus NISL 7118.</title>
        <authorList>
            <person name="Shiwa Y."/>
            <person name="Nishimura I."/>
            <person name="Yoshikawa H."/>
            <person name="Koyama Y."/>
            <person name="Oguma T."/>
        </authorList>
    </citation>
    <scope>NUCLEOTIDE SEQUENCE [LARGE SCALE GENOMIC DNA]</scope>
    <source>
        <strain evidence="5 6">NISL 7118</strain>
    </source>
</reference>
<gene>
    <name evidence="5" type="ORF">TEHN7118_1225</name>
</gene>
<dbReference type="InterPro" id="IPR013154">
    <property type="entry name" value="ADH-like_N"/>
</dbReference>
<dbReference type="SUPFAM" id="SSF51735">
    <property type="entry name" value="NAD(P)-binding Rossmann-fold domains"/>
    <property type="match status" value="1"/>
</dbReference>
<comment type="caution">
    <text evidence="5">The sequence shown here is derived from an EMBL/GenBank/DDBJ whole genome shotgun (WGS) entry which is preliminary data.</text>
</comment>
<comment type="cofactor">
    <cofactor evidence="4">
        <name>Zn(2+)</name>
        <dbReference type="ChEBI" id="CHEBI:29105"/>
    </cofactor>
</comment>
<dbReference type="PANTHER" id="PTHR43401">
    <property type="entry name" value="L-THREONINE 3-DEHYDROGENASE"/>
    <property type="match status" value="1"/>
</dbReference>
<dbReference type="Gene3D" id="3.90.180.10">
    <property type="entry name" value="Medium-chain alcohol dehydrogenases, catalytic domain"/>
    <property type="match status" value="1"/>
</dbReference>
<evidence type="ECO:0000256" key="3">
    <source>
        <dbReference type="ARBA" id="ARBA00023002"/>
    </source>
</evidence>
<organism evidence="5 6">
    <name type="scientific">Tetragenococcus halophilus subsp. halophilus</name>
    <dbReference type="NCBI Taxonomy" id="1513897"/>
    <lineage>
        <taxon>Bacteria</taxon>
        <taxon>Bacillati</taxon>
        <taxon>Bacillota</taxon>
        <taxon>Bacilli</taxon>
        <taxon>Lactobacillales</taxon>
        <taxon>Enterococcaceae</taxon>
        <taxon>Tetragenococcus</taxon>
    </lineage>
</organism>
<comment type="similarity">
    <text evidence="4">Belongs to the zinc-containing alcohol dehydrogenase family.</text>
</comment>
<dbReference type="InterPro" id="IPR011032">
    <property type="entry name" value="GroES-like_sf"/>
</dbReference>
<evidence type="ECO:0000256" key="4">
    <source>
        <dbReference type="RuleBase" id="RU361277"/>
    </source>
</evidence>
<dbReference type="RefSeq" id="WP_174706059.1">
    <property type="nucleotide sequence ID" value="NZ_BAABQP010000035.1"/>
</dbReference>
<dbReference type="PROSITE" id="PS00059">
    <property type="entry name" value="ADH_ZINC"/>
    <property type="match status" value="1"/>
</dbReference>
<evidence type="ECO:0000313" key="6">
    <source>
        <dbReference type="Proteomes" id="UP000236214"/>
    </source>
</evidence>
<dbReference type="Proteomes" id="UP000236214">
    <property type="component" value="Unassembled WGS sequence"/>
</dbReference>
<dbReference type="GeneID" id="64053087"/>
<dbReference type="EMBL" id="BDEC01000046">
    <property type="protein sequence ID" value="GBD68419.1"/>
    <property type="molecule type" value="Genomic_DNA"/>
</dbReference>
<keyword evidence="3" id="KW-0560">Oxidoreductase</keyword>